<dbReference type="Gene3D" id="3.30.450.30">
    <property type="entry name" value="Dynein light chain 2a, cytoplasmic"/>
    <property type="match status" value="1"/>
</dbReference>
<evidence type="ECO:0000256" key="2">
    <source>
        <dbReference type="ARBA" id="ARBA00010058"/>
    </source>
</evidence>
<evidence type="ECO:0000313" key="7">
    <source>
        <dbReference type="EMBL" id="KAG5177589.1"/>
    </source>
</evidence>
<comment type="subcellular location">
    <subcellularLocation>
        <location evidence="1">Cytoplasm</location>
        <location evidence="1">Cytoskeleton</location>
    </subcellularLocation>
</comment>
<comment type="caution">
    <text evidence="7">The sequence shown here is derived from an EMBL/GenBank/DDBJ whole genome shotgun (WGS) entry which is preliminary data.</text>
</comment>
<dbReference type="OrthoDB" id="184514at2759"/>
<organism evidence="7 8">
    <name type="scientific">Tribonema minus</name>
    <dbReference type="NCBI Taxonomy" id="303371"/>
    <lineage>
        <taxon>Eukaryota</taxon>
        <taxon>Sar</taxon>
        <taxon>Stramenopiles</taxon>
        <taxon>Ochrophyta</taxon>
        <taxon>PX clade</taxon>
        <taxon>Xanthophyceae</taxon>
        <taxon>Tribonematales</taxon>
        <taxon>Tribonemataceae</taxon>
        <taxon>Tribonema</taxon>
    </lineage>
</organism>
<evidence type="ECO:0000256" key="5">
    <source>
        <dbReference type="ARBA" id="ARBA00023212"/>
    </source>
</evidence>
<proteinExistence type="inferred from homology"/>
<keyword evidence="3" id="KW-0963">Cytoplasm</keyword>
<dbReference type="PANTHER" id="PTHR11604:SF0">
    <property type="entry name" value="PROFILIN"/>
    <property type="match status" value="1"/>
</dbReference>
<name>A0A835YUY9_9STRA</name>
<keyword evidence="4 6" id="KW-0009">Actin-binding</keyword>
<protein>
    <recommendedName>
        <fullName evidence="6">Profilin</fullName>
    </recommendedName>
</protein>
<dbReference type="InterPro" id="IPR048278">
    <property type="entry name" value="PFN"/>
</dbReference>
<dbReference type="GO" id="GO:0003785">
    <property type="term" value="F:actin monomer binding"/>
    <property type="evidence" value="ECO:0007669"/>
    <property type="project" value="TreeGrafter"/>
</dbReference>
<dbReference type="InterPro" id="IPR036140">
    <property type="entry name" value="PFN_sf"/>
</dbReference>
<dbReference type="SMART" id="SM00392">
    <property type="entry name" value="PROF"/>
    <property type="match status" value="1"/>
</dbReference>
<evidence type="ECO:0000256" key="6">
    <source>
        <dbReference type="RuleBase" id="RU003909"/>
    </source>
</evidence>
<dbReference type="GO" id="GO:0005938">
    <property type="term" value="C:cell cortex"/>
    <property type="evidence" value="ECO:0007669"/>
    <property type="project" value="TreeGrafter"/>
</dbReference>
<gene>
    <name evidence="7" type="ORF">JKP88DRAFT_258767</name>
</gene>
<dbReference type="PANTHER" id="PTHR11604">
    <property type="entry name" value="PROFILIN"/>
    <property type="match status" value="1"/>
</dbReference>
<evidence type="ECO:0000256" key="3">
    <source>
        <dbReference type="ARBA" id="ARBA00022490"/>
    </source>
</evidence>
<comment type="similarity">
    <text evidence="2 6">Belongs to the profilin family.</text>
</comment>
<dbReference type="Pfam" id="PF00235">
    <property type="entry name" value="Profilin"/>
    <property type="match status" value="1"/>
</dbReference>
<keyword evidence="5" id="KW-0206">Cytoskeleton</keyword>
<evidence type="ECO:0000313" key="8">
    <source>
        <dbReference type="Proteomes" id="UP000664859"/>
    </source>
</evidence>
<keyword evidence="8" id="KW-1185">Reference proteome</keyword>
<sequence>MSWNEYITSSLLSSGVIVQGAILGKADMQLYAEEGGFQLVSGYEAAVTNDDGSQKNETIDEVAAMQGFFESGSNPKFGFRMNQVKYQLMRKQDGPTLYLKCSSGGACVAATNTLVIVGIYKASGNDAMAAQVACNSAVENLADYLRQSSF</sequence>
<accession>A0A835YUY9</accession>
<dbReference type="Proteomes" id="UP000664859">
    <property type="component" value="Unassembled WGS sequence"/>
</dbReference>
<dbReference type="InterPro" id="IPR005455">
    <property type="entry name" value="PFN_euk"/>
</dbReference>
<reference evidence="7" key="1">
    <citation type="submission" date="2021-02" db="EMBL/GenBank/DDBJ databases">
        <title>First Annotated Genome of the Yellow-green Alga Tribonema minus.</title>
        <authorList>
            <person name="Mahan K.M."/>
        </authorList>
    </citation>
    <scope>NUCLEOTIDE SEQUENCE</scope>
    <source>
        <strain evidence="7">UTEX B ZZ1240</strain>
    </source>
</reference>
<evidence type="ECO:0000256" key="1">
    <source>
        <dbReference type="ARBA" id="ARBA00004245"/>
    </source>
</evidence>
<dbReference type="AlphaFoldDB" id="A0A835YUY9"/>
<dbReference type="GO" id="GO:0005856">
    <property type="term" value="C:cytoskeleton"/>
    <property type="evidence" value="ECO:0007669"/>
    <property type="project" value="UniProtKB-SubCell"/>
</dbReference>
<dbReference type="EMBL" id="JAFCMP010000524">
    <property type="protein sequence ID" value="KAG5177589.1"/>
    <property type="molecule type" value="Genomic_DNA"/>
</dbReference>
<dbReference type="SUPFAM" id="SSF55770">
    <property type="entry name" value="Profilin (actin-binding protein)"/>
    <property type="match status" value="1"/>
</dbReference>
<evidence type="ECO:0000256" key="4">
    <source>
        <dbReference type="ARBA" id="ARBA00023203"/>
    </source>
</evidence>